<dbReference type="Proteomes" id="UP001232536">
    <property type="component" value="Unassembled WGS sequence"/>
</dbReference>
<dbReference type="Gene3D" id="3.90.220.20">
    <property type="entry name" value="DNA methylase specificity domains"/>
    <property type="match status" value="2"/>
</dbReference>
<dbReference type="RefSeq" id="WP_304600845.1">
    <property type="nucleotide sequence ID" value="NZ_JAUQYP010000001.1"/>
</dbReference>
<dbReference type="SUPFAM" id="SSF116734">
    <property type="entry name" value="DNA methylase specificity domain"/>
    <property type="match status" value="2"/>
</dbReference>
<dbReference type="InterPro" id="IPR044946">
    <property type="entry name" value="Restrct_endonuc_typeI_TRD_sf"/>
</dbReference>
<sequence length="415" mass="45265">MTGTAPRWGSRAAANGRFGHLVARTDVRLPGVDLPLLSVSQTRGVVRRSEISDAPPRADSLDAYKVCRKHDIVFNKMSIGAGAVGVAQEDGLVTYHYEVMRAFADSDPRFVTMLMKSDWFIGELVARERGIGAGPKANVRTTEVPFSVMRAVPIWVPTLDEQRAIADYLDEQTAKIDALIAKQNEMIGLLDERRVAAITHVVQRDGQSLTRLGHLADVIDCAHVTAEFVDDDSGYPVASIGQCQGPEVDLSQAPRTTAEFFRLLTFGDRAPQAGDLLFIRNVSVGLASEVPAEVEPFAVGQETVLIRPSRSILTRFVRYGLQSSPTKFAIESAMVGSTFRRINVSRIRALPVPLIPASEQIAVVDRLDSETAQIDALVTRAREHIALAQERRAALITAAVTGQIDVRTATREVMA</sequence>
<evidence type="ECO:0000256" key="2">
    <source>
        <dbReference type="ARBA" id="ARBA00023125"/>
    </source>
</evidence>
<dbReference type="PANTHER" id="PTHR30408">
    <property type="entry name" value="TYPE-1 RESTRICTION ENZYME ECOKI SPECIFICITY PROTEIN"/>
    <property type="match status" value="1"/>
</dbReference>
<protein>
    <recommendedName>
        <fullName evidence="5">Type I restriction modification DNA specificity domain-containing protein</fullName>
    </recommendedName>
</protein>
<organism evidence="3 4">
    <name type="scientific">Actinotalea lenta</name>
    <dbReference type="NCBI Taxonomy" id="3064654"/>
    <lineage>
        <taxon>Bacteria</taxon>
        <taxon>Bacillati</taxon>
        <taxon>Actinomycetota</taxon>
        <taxon>Actinomycetes</taxon>
        <taxon>Micrococcales</taxon>
        <taxon>Cellulomonadaceae</taxon>
        <taxon>Actinotalea</taxon>
    </lineage>
</organism>
<evidence type="ECO:0000313" key="4">
    <source>
        <dbReference type="Proteomes" id="UP001232536"/>
    </source>
</evidence>
<accession>A0ABT9D9P4</accession>
<evidence type="ECO:0000313" key="3">
    <source>
        <dbReference type="EMBL" id="MDO8107211.1"/>
    </source>
</evidence>
<reference evidence="3 4" key="1">
    <citation type="submission" date="2023-07" db="EMBL/GenBank/DDBJ databases">
        <title>Description of novel actinomycetes strains, isolated from tidal flat sediment.</title>
        <authorList>
            <person name="Lu C."/>
        </authorList>
    </citation>
    <scope>NUCLEOTIDE SEQUENCE [LARGE SCALE GENOMIC DNA]</scope>
    <source>
        <strain evidence="3 4">SYSU T00b441</strain>
    </source>
</reference>
<keyword evidence="2" id="KW-0238">DNA-binding</keyword>
<evidence type="ECO:0000256" key="1">
    <source>
        <dbReference type="ARBA" id="ARBA00022747"/>
    </source>
</evidence>
<dbReference type="PANTHER" id="PTHR30408:SF12">
    <property type="entry name" value="TYPE I RESTRICTION ENZYME MJAVIII SPECIFICITY SUBUNIT"/>
    <property type="match status" value="1"/>
</dbReference>
<dbReference type="InterPro" id="IPR052021">
    <property type="entry name" value="Type-I_RS_S_subunit"/>
</dbReference>
<comment type="caution">
    <text evidence="3">The sequence shown here is derived from an EMBL/GenBank/DDBJ whole genome shotgun (WGS) entry which is preliminary data.</text>
</comment>
<name>A0ABT9D9P4_9CELL</name>
<dbReference type="EMBL" id="JAUQYP010000001">
    <property type="protein sequence ID" value="MDO8107211.1"/>
    <property type="molecule type" value="Genomic_DNA"/>
</dbReference>
<proteinExistence type="predicted"/>
<keyword evidence="1" id="KW-0680">Restriction system</keyword>
<evidence type="ECO:0008006" key="5">
    <source>
        <dbReference type="Google" id="ProtNLM"/>
    </source>
</evidence>
<keyword evidence="4" id="KW-1185">Reference proteome</keyword>
<gene>
    <name evidence="3" type="ORF">Q6348_08385</name>
</gene>